<proteinExistence type="predicted"/>
<dbReference type="Proteomes" id="UP000663879">
    <property type="component" value="Unassembled WGS sequence"/>
</dbReference>
<gene>
    <name evidence="3" type="ORF">OXX778_LOCUS9971</name>
</gene>
<organism evidence="3 4">
    <name type="scientific">Brachionus calyciflorus</name>
    <dbReference type="NCBI Taxonomy" id="104777"/>
    <lineage>
        <taxon>Eukaryota</taxon>
        <taxon>Metazoa</taxon>
        <taxon>Spiralia</taxon>
        <taxon>Gnathifera</taxon>
        <taxon>Rotifera</taxon>
        <taxon>Eurotatoria</taxon>
        <taxon>Monogononta</taxon>
        <taxon>Pseudotrocha</taxon>
        <taxon>Ploima</taxon>
        <taxon>Brachionidae</taxon>
        <taxon>Brachionus</taxon>
    </lineage>
</organism>
<name>A0A813XLW8_9BILA</name>
<feature type="coiled-coil region" evidence="1">
    <location>
        <begin position="69"/>
        <end position="103"/>
    </location>
</feature>
<dbReference type="EMBL" id="CAJNOC010001526">
    <property type="protein sequence ID" value="CAF0871804.1"/>
    <property type="molecule type" value="Genomic_DNA"/>
</dbReference>
<evidence type="ECO:0000313" key="3">
    <source>
        <dbReference type="EMBL" id="CAF0871804.1"/>
    </source>
</evidence>
<feature type="region of interest" description="Disordered" evidence="2">
    <location>
        <begin position="210"/>
        <end position="240"/>
    </location>
</feature>
<accession>A0A813XLW8</accession>
<evidence type="ECO:0000256" key="2">
    <source>
        <dbReference type="SAM" id="MobiDB-lite"/>
    </source>
</evidence>
<keyword evidence="1" id="KW-0175">Coiled coil</keyword>
<keyword evidence="4" id="KW-1185">Reference proteome</keyword>
<sequence>MTSNKLDKIQKYNCSFSDEDNFSFVPQNQFSKLSLKERSNNQKDSVNKVDLIEKDFSLEIIQTENENELEQVKDEAFELSCKLKKYKENFFIIQEKYDDLKKKFEFSDNSKKTIKDIESLESLKTKENSLDETVKNEKFVLEENFIFEKKGFINEDKKKNLKFLATNFQTRTRDGSYYNDSDSSVENSGSEAINFSKEDLKATRFFKKDGTPNMRYKENRTRQKANISESCDKNKKEKRKLNSVLTVTLPHKPQN</sequence>
<comment type="caution">
    <text evidence="3">The sequence shown here is derived from an EMBL/GenBank/DDBJ whole genome shotgun (WGS) entry which is preliminary data.</text>
</comment>
<feature type="compositionally biased region" description="Basic and acidic residues" evidence="2">
    <location>
        <begin position="210"/>
        <end position="221"/>
    </location>
</feature>
<evidence type="ECO:0000256" key="1">
    <source>
        <dbReference type="SAM" id="Coils"/>
    </source>
</evidence>
<reference evidence="3" key="1">
    <citation type="submission" date="2021-02" db="EMBL/GenBank/DDBJ databases">
        <authorList>
            <person name="Nowell W R."/>
        </authorList>
    </citation>
    <scope>NUCLEOTIDE SEQUENCE</scope>
    <source>
        <strain evidence="3">Ploen Becks lab</strain>
    </source>
</reference>
<evidence type="ECO:0000313" key="4">
    <source>
        <dbReference type="Proteomes" id="UP000663879"/>
    </source>
</evidence>
<dbReference type="AlphaFoldDB" id="A0A813XLW8"/>
<protein>
    <submittedName>
        <fullName evidence="3">Uncharacterized protein</fullName>
    </submittedName>
</protein>